<reference evidence="2" key="1">
    <citation type="journal article" date="2019" name="bioRxiv">
        <title>The Genome of the Zebra Mussel, Dreissena polymorpha: A Resource for Invasive Species Research.</title>
        <authorList>
            <person name="McCartney M.A."/>
            <person name="Auch B."/>
            <person name="Kono T."/>
            <person name="Mallez S."/>
            <person name="Zhang Y."/>
            <person name="Obille A."/>
            <person name="Becker A."/>
            <person name="Abrahante J.E."/>
            <person name="Garbe J."/>
            <person name="Badalamenti J.P."/>
            <person name="Herman A."/>
            <person name="Mangelson H."/>
            <person name="Liachko I."/>
            <person name="Sullivan S."/>
            <person name="Sone E.D."/>
            <person name="Koren S."/>
            <person name="Silverstein K.A.T."/>
            <person name="Beckman K.B."/>
            <person name="Gohl D.M."/>
        </authorList>
    </citation>
    <scope>NUCLEOTIDE SEQUENCE</scope>
    <source>
        <strain evidence="2">Duluth1</strain>
        <tissue evidence="2">Whole animal</tissue>
    </source>
</reference>
<name>A0A9D4IKM6_DREPO</name>
<evidence type="ECO:0000313" key="3">
    <source>
        <dbReference type="Proteomes" id="UP000828390"/>
    </source>
</evidence>
<sequence length="123" mass="13871">MATRYLPVGYKWRWEWLHEKDNAWLEKFSCGKKAFRLHAEPEDPNHIKNIRTIKTNQMRANHNRYRHPLNASNPGAPGGLRPPCPLDPPRALLPPGPPALSSGFSKYPTLTPANALLKLATVS</sequence>
<protein>
    <submittedName>
        <fullName evidence="2">Uncharacterized protein</fullName>
    </submittedName>
</protein>
<accession>A0A9D4IKM6</accession>
<evidence type="ECO:0000313" key="2">
    <source>
        <dbReference type="EMBL" id="KAH3775083.1"/>
    </source>
</evidence>
<feature type="compositionally biased region" description="Pro residues" evidence="1">
    <location>
        <begin position="80"/>
        <end position="97"/>
    </location>
</feature>
<evidence type="ECO:0000256" key="1">
    <source>
        <dbReference type="SAM" id="MobiDB-lite"/>
    </source>
</evidence>
<keyword evidence="3" id="KW-1185">Reference proteome</keyword>
<organism evidence="2 3">
    <name type="scientific">Dreissena polymorpha</name>
    <name type="common">Zebra mussel</name>
    <name type="synonym">Mytilus polymorpha</name>
    <dbReference type="NCBI Taxonomy" id="45954"/>
    <lineage>
        <taxon>Eukaryota</taxon>
        <taxon>Metazoa</taxon>
        <taxon>Spiralia</taxon>
        <taxon>Lophotrochozoa</taxon>
        <taxon>Mollusca</taxon>
        <taxon>Bivalvia</taxon>
        <taxon>Autobranchia</taxon>
        <taxon>Heteroconchia</taxon>
        <taxon>Euheterodonta</taxon>
        <taxon>Imparidentia</taxon>
        <taxon>Neoheterodontei</taxon>
        <taxon>Myida</taxon>
        <taxon>Dreissenoidea</taxon>
        <taxon>Dreissenidae</taxon>
        <taxon>Dreissena</taxon>
    </lineage>
</organism>
<feature type="region of interest" description="Disordered" evidence="1">
    <location>
        <begin position="65"/>
        <end position="97"/>
    </location>
</feature>
<dbReference type="Proteomes" id="UP000828390">
    <property type="component" value="Unassembled WGS sequence"/>
</dbReference>
<reference evidence="2" key="2">
    <citation type="submission" date="2020-11" db="EMBL/GenBank/DDBJ databases">
        <authorList>
            <person name="McCartney M.A."/>
            <person name="Auch B."/>
            <person name="Kono T."/>
            <person name="Mallez S."/>
            <person name="Becker A."/>
            <person name="Gohl D.M."/>
            <person name="Silverstein K.A.T."/>
            <person name="Koren S."/>
            <person name="Bechman K.B."/>
            <person name="Herman A."/>
            <person name="Abrahante J.E."/>
            <person name="Garbe J."/>
        </authorList>
    </citation>
    <scope>NUCLEOTIDE SEQUENCE</scope>
    <source>
        <strain evidence="2">Duluth1</strain>
        <tissue evidence="2">Whole animal</tissue>
    </source>
</reference>
<dbReference type="EMBL" id="JAIWYP010000009">
    <property type="protein sequence ID" value="KAH3775083.1"/>
    <property type="molecule type" value="Genomic_DNA"/>
</dbReference>
<dbReference type="AlphaFoldDB" id="A0A9D4IKM6"/>
<proteinExistence type="predicted"/>
<gene>
    <name evidence="2" type="ORF">DPMN_176479</name>
</gene>
<comment type="caution">
    <text evidence="2">The sequence shown here is derived from an EMBL/GenBank/DDBJ whole genome shotgun (WGS) entry which is preliminary data.</text>
</comment>